<keyword evidence="3" id="KW-0249">Electron transport</keyword>
<feature type="compositionally biased region" description="Low complexity" evidence="5">
    <location>
        <begin position="67"/>
        <end position="82"/>
    </location>
</feature>
<keyword evidence="2" id="KW-0479">Metal-binding</keyword>
<feature type="compositionally biased region" description="Low complexity" evidence="5">
    <location>
        <begin position="46"/>
        <end position="56"/>
    </location>
</feature>
<organism evidence="7 8">
    <name type="scientific">Haloarcula saliterrae</name>
    <dbReference type="NCBI Taxonomy" id="2950534"/>
    <lineage>
        <taxon>Archaea</taxon>
        <taxon>Methanobacteriati</taxon>
        <taxon>Methanobacteriota</taxon>
        <taxon>Stenosarchaea group</taxon>
        <taxon>Halobacteria</taxon>
        <taxon>Halobacteriales</taxon>
        <taxon>Haloarculaceae</taxon>
        <taxon>Haloarcula</taxon>
    </lineage>
</organism>
<dbReference type="NCBIfam" id="TIGR03102">
    <property type="entry name" value="halo_cynanin"/>
    <property type="match status" value="1"/>
</dbReference>
<dbReference type="PROSITE" id="PS51257">
    <property type="entry name" value="PROKAR_LIPOPROTEIN"/>
    <property type="match status" value="1"/>
</dbReference>
<dbReference type="InterPro" id="IPR008972">
    <property type="entry name" value="Cupredoxin"/>
</dbReference>
<dbReference type="Pfam" id="PF00127">
    <property type="entry name" value="Copper-bind"/>
    <property type="match status" value="1"/>
</dbReference>
<accession>A0ABU2FCG1</accession>
<feature type="domain" description="Blue (type 1) copper" evidence="6">
    <location>
        <begin position="116"/>
        <end position="202"/>
    </location>
</feature>
<feature type="compositionally biased region" description="Polar residues" evidence="5">
    <location>
        <begin position="27"/>
        <end position="39"/>
    </location>
</feature>
<feature type="region of interest" description="Disordered" evidence="5">
    <location>
        <begin position="21"/>
        <end position="91"/>
    </location>
</feature>
<keyword evidence="8" id="KW-1185">Reference proteome</keyword>
<dbReference type="InterPro" id="IPR028871">
    <property type="entry name" value="BlueCu_1_BS"/>
</dbReference>
<gene>
    <name evidence="7" type="ORF">NDI56_08930</name>
</gene>
<evidence type="ECO:0000256" key="4">
    <source>
        <dbReference type="ARBA" id="ARBA00023008"/>
    </source>
</evidence>
<evidence type="ECO:0000256" key="5">
    <source>
        <dbReference type="SAM" id="MobiDB-lite"/>
    </source>
</evidence>
<protein>
    <submittedName>
        <fullName evidence="7">Halocyanin domain-containing protein</fullName>
    </submittedName>
</protein>
<evidence type="ECO:0000256" key="3">
    <source>
        <dbReference type="ARBA" id="ARBA00022982"/>
    </source>
</evidence>
<keyword evidence="1" id="KW-0813">Transport</keyword>
<evidence type="ECO:0000256" key="2">
    <source>
        <dbReference type="ARBA" id="ARBA00022723"/>
    </source>
</evidence>
<sequence length="216" mass="23274">MPERRTRRRIVSLLGVVASAGLAGCFSDTQSESSGTPTPTDERTSPTATEVPTQTEEPTRTEEPMQTEEPTPTVTEESVPPETEGRPAVDAHLAETDNYDGTIVDARGRERTTVRVGVEGNGGRFGFGPPAVHVDSGTTVEWEWTGDGSGHIVRSVGDGPLDSGDALAEPGVNYEFTFEDDGVYNYYCDPHQGVDMKGSIVVGTEYPTTERTDSRY</sequence>
<proteinExistence type="predicted"/>
<dbReference type="CDD" id="cd04220">
    <property type="entry name" value="Halocyanin"/>
    <property type="match status" value="1"/>
</dbReference>
<dbReference type="PRINTS" id="PR00157">
    <property type="entry name" value="PLASTOCYANIN"/>
</dbReference>
<evidence type="ECO:0000313" key="7">
    <source>
        <dbReference type="EMBL" id="MDS0259516.1"/>
    </source>
</evidence>
<keyword evidence="4" id="KW-0186">Copper</keyword>
<dbReference type="InterPro" id="IPR000923">
    <property type="entry name" value="BlueCu_1"/>
</dbReference>
<evidence type="ECO:0000256" key="1">
    <source>
        <dbReference type="ARBA" id="ARBA00022448"/>
    </source>
</evidence>
<comment type="caution">
    <text evidence="7">The sequence shown here is derived from an EMBL/GenBank/DDBJ whole genome shotgun (WGS) entry which is preliminary data.</text>
</comment>
<dbReference type="InterPro" id="IPR002387">
    <property type="entry name" value="Plastocyanin"/>
</dbReference>
<dbReference type="Proteomes" id="UP001259659">
    <property type="component" value="Unassembled WGS sequence"/>
</dbReference>
<evidence type="ECO:0000313" key="8">
    <source>
        <dbReference type="Proteomes" id="UP001259659"/>
    </source>
</evidence>
<reference evidence="7 8" key="1">
    <citation type="submission" date="2022-06" db="EMBL/GenBank/DDBJ databases">
        <title>Haloarcula sp. a new haloarchaeum isolate from saline soil.</title>
        <authorList>
            <person name="Strakova D."/>
            <person name="Galisteo C."/>
            <person name="Sanchez-Porro C."/>
            <person name="Ventosa A."/>
        </authorList>
    </citation>
    <scope>NUCLEOTIDE SEQUENCE [LARGE SCALE GENOMIC DNA]</scope>
    <source>
        <strain evidence="7 8">S1CR25-12</strain>
    </source>
</reference>
<name>A0ABU2FCG1_9EURY</name>
<dbReference type="EMBL" id="JAMQON010000002">
    <property type="protein sequence ID" value="MDS0259516.1"/>
    <property type="molecule type" value="Genomic_DNA"/>
</dbReference>
<dbReference type="Gene3D" id="2.60.40.420">
    <property type="entry name" value="Cupredoxins - blue copper proteins"/>
    <property type="match status" value="1"/>
</dbReference>
<dbReference type="SUPFAM" id="SSF49503">
    <property type="entry name" value="Cupredoxins"/>
    <property type="match status" value="1"/>
</dbReference>
<evidence type="ECO:0000259" key="6">
    <source>
        <dbReference type="Pfam" id="PF00127"/>
    </source>
</evidence>
<dbReference type="InterPro" id="IPR017533">
    <property type="entry name" value="Halocyanin"/>
</dbReference>
<dbReference type="PROSITE" id="PS00196">
    <property type="entry name" value="COPPER_BLUE"/>
    <property type="match status" value="1"/>
</dbReference>